<dbReference type="GO" id="GO:0008270">
    <property type="term" value="F:zinc ion binding"/>
    <property type="evidence" value="ECO:0007669"/>
    <property type="project" value="InterPro"/>
</dbReference>
<evidence type="ECO:0000259" key="8">
    <source>
        <dbReference type="PROSITE" id="PS50048"/>
    </source>
</evidence>
<sequence length="736" mass="83303">MVLTTSQQTRSRNWPVTALQVQFCPQSGSLNFHRNMAQDPKTNPSLPREGGSTLLRRSCHDCNRRKVRCNKSLPCDNCERLGFECSYPPPGRKPRKITKRASNKTELVSRLGFLEDQIKKLGSRVFEEESPNGPPAQDNDVDVQESRAVRSWLDKHSPHGGVSDQPAGVNEDELEISKESLSPKVPSSTLENQFGRLVVDRNSGTSRYVNHRVLTELADQIKEVRDLFDSPESPTLSEEDSWAPVSAAEQPETSSPFIFGYHSVAHSLTNYHPPPIIRHLLFNAFQENVAPIILIIHKPMLKDLLKTAITNPEDFDKESEALVFSIYLAAIYSLSPETCLAQLGTDHATMTNRYRFAVEQALVRAGFLHTRKLVVLQAAVLFLTCACDPQDAHFVWTMIAVVTRLALSLGLHRDGSHFELGPFETEMRRRLWWYIYLLDVRSSDSQATSPQIREGDYDTLLPLNINDDDLSPDMVETPLERTGFTEMTLTLVRCEILILHRKLMQSSNVEMNKEGHDALFQNRLQAIEETRIALDERYLQYCDLEIAIHWVTATIGRVALARSWLVSHFSLMTVKGFQRGLIPGKCDLLIFTAIEVLEFVYLLESHENTTKWSWLFQGYVQWQAFAFVLSELCVRPTSSLSDRAWAAVDRAYERWHSPMGNRLGLMMRPLERLRNRAAAIRSQYSDQSRGSIAVPNLDLADVPDLAPGMANPADIQGNLELESLDIFMDVVNTIGL</sequence>
<comment type="caution">
    <text evidence="9">The sequence shown here is derived from an EMBL/GenBank/DDBJ whole genome shotgun (WGS) entry which is preliminary data.</text>
</comment>
<dbReference type="Gene3D" id="4.10.240.10">
    <property type="entry name" value="Zn(2)-C6 fungal-type DNA-binding domain"/>
    <property type="match status" value="1"/>
</dbReference>
<evidence type="ECO:0000313" key="10">
    <source>
        <dbReference type="Proteomes" id="UP001152592"/>
    </source>
</evidence>
<dbReference type="AlphaFoldDB" id="A0A9W4NJ69"/>
<feature type="region of interest" description="Disordered" evidence="7">
    <location>
        <begin position="228"/>
        <end position="247"/>
    </location>
</feature>
<dbReference type="CDD" id="cd12148">
    <property type="entry name" value="fungal_TF_MHR"/>
    <property type="match status" value="1"/>
</dbReference>
<proteinExistence type="predicted"/>
<evidence type="ECO:0000256" key="7">
    <source>
        <dbReference type="SAM" id="MobiDB-lite"/>
    </source>
</evidence>
<dbReference type="SMART" id="SM00906">
    <property type="entry name" value="Fungal_trans"/>
    <property type="match status" value="1"/>
</dbReference>
<dbReference type="PANTHER" id="PTHR31001:SF50">
    <property type="entry name" value="ZN(II)2CYS6 TRANSCRIPTION FACTOR (EUROFUNG)"/>
    <property type="match status" value="1"/>
</dbReference>
<dbReference type="PANTHER" id="PTHR31001">
    <property type="entry name" value="UNCHARACTERIZED TRANSCRIPTIONAL REGULATORY PROTEIN"/>
    <property type="match status" value="1"/>
</dbReference>
<evidence type="ECO:0000256" key="4">
    <source>
        <dbReference type="ARBA" id="ARBA00023125"/>
    </source>
</evidence>
<keyword evidence="2" id="KW-0479">Metal-binding</keyword>
<evidence type="ECO:0000256" key="5">
    <source>
        <dbReference type="ARBA" id="ARBA00023163"/>
    </source>
</evidence>
<dbReference type="InterPro" id="IPR036864">
    <property type="entry name" value="Zn2-C6_fun-type_DNA-bd_sf"/>
</dbReference>
<dbReference type="CDD" id="cd00067">
    <property type="entry name" value="GAL4"/>
    <property type="match status" value="1"/>
</dbReference>
<dbReference type="Pfam" id="PF04082">
    <property type="entry name" value="Fungal_trans"/>
    <property type="match status" value="1"/>
</dbReference>
<evidence type="ECO:0000256" key="2">
    <source>
        <dbReference type="ARBA" id="ARBA00022723"/>
    </source>
</evidence>
<evidence type="ECO:0000256" key="3">
    <source>
        <dbReference type="ARBA" id="ARBA00023015"/>
    </source>
</evidence>
<accession>A0A9W4NJ69</accession>
<dbReference type="PROSITE" id="PS50048">
    <property type="entry name" value="ZN2_CY6_FUNGAL_2"/>
    <property type="match status" value="1"/>
</dbReference>
<keyword evidence="3" id="KW-0805">Transcription regulation</keyword>
<gene>
    <name evidence="9" type="ORF">PSALAMII_LOCUS4866</name>
</gene>
<dbReference type="OrthoDB" id="416786at2759"/>
<comment type="subcellular location">
    <subcellularLocation>
        <location evidence="1">Nucleus</location>
    </subcellularLocation>
</comment>
<dbReference type="GO" id="GO:0000981">
    <property type="term" value="F:DNA-binding transcription factor activity, RNA polymerase II-specific"/>
    <property type="evidence" value="ECO:0007669"/>
    <property type="project" value="InterPro"/>
</dbReference>
<dbReference type="SMART" id="SM00066">
    <property type="entry name" value="GAL4"/>
    <property type="match status" value="1"/>
</dbReference>
<reference evidence="9" key="1">
    <citation type="submission" date="2021-07" db="EMBL/GenBank/DDBJ databases">
        <authorList>
            <person name="Branca A.L. A."/>
        </authorList>
    </citation>
    <scope>NUCLEOTIDE SEQUENCE</scope>
</reference>
<feature type="domain" description="Zn(2)-C6 fungal-type" evidence="8">
    <location>
        <begin position="58"/>
        <end position="87"/>
    </location>
</feature>
<keyword evidence="6" id="KW-0539">Nucleus</keyword>
<dbReference type="InterPro" id="IPR050613">
    <property type="entry name" value="Sec_Metabolite_Reg"/>
</dbReference>
<dbReference type="InterPro" id="IPR007219">
    <property type="entry name" value="XnlR_reg_dom"/>
</dbReference>
<protein>
    <recommendedName>
        <fullName evidence="8">Zn(2)-C6 fungal-type domain-containing protein</fullName>
    </recommendedName>
</protein>
<dbReference type="Pfam" id="PF00172">
    <property type="entry name" value="Zn_clus"/>
    <property type="match status" value="1"/>
</dbReference>
<dbReference type="InterPro" id="IPR001138">
    <property type="entry name" value="Zn2Cys6_DnaBD"/>
</dbReference>
<evidence type="ECO:0000256" key="1">
    <source>
        <dbReference type="ARBA" id="ARBA00004123"/>
    </source>
</evidence>
<name>A0A9W4NJ69_9EURO</name>
<feature type="region of interest" description="Disordered" evidence="7">
    <location>
        <begin position="125"/>
        <end position="144"/>
    </location>
</feature>
<keyword evidence="5" id="KW-0804">Transcription</keyword>
<dbReference type="GO" id="GO:0005634">
    <property type="term" value="C:nucleus"/>
    <property type="evidence" value="ECO:0007669"/>
    <property type="project" value="UniProtKB-SubCell"/>
</dbReference>
<evidence type="ECO:0000256" key="6">
    <source>
        <dbReference type="ARBA" id="ARBA00023242"/>
    </source>
</evidence>
<dbReference type="GO" id="GO:0003677">
    <property type="term" value="F:DNA binding"/>
    <property type="evidence" value="ECO:0007669"/>
    <property type="project" value="UniProtKB-KW"/>
</dbReference>
<dbReference type="EMBL" id="CAJVPD010000229">
    <property type="protein sequence ID" value="CAG8373265.1"/>
    <property type="molecule type" value="Genomic_DNA"/>
</dbReference>
<dbReference type="SUPFAM" id="SSF57701">
    <property type="entry name" value="Zn2/Cys6 DNA-binding domain"/>
    <property type="match status" value="1"/>
</dbReference>
<dbReference type="Proteomes" id="UP001152592">
    <property type="component" value="Unassembled WGS sequence"/>
</dbReference>
<keyword evidence="4" id="KW-0238">DNA-binding</keyword>
<organism evidence="9 10">
    <name type="scientific">Penicillium salamii</name>
    <dbReference type="NCBI Taxonomy" id="1612424"/>
    <lineage>
        <taxon>Eukaryota</taxon>
        <taxon>Fungi</taxon>
        <taxon>Dikarya</taxon>
        <taxon>Ascomycota</taxon>
        <taxon>Pezizomycotina</taxon>
        <taxon>Eurotiomycetes</taxon>
        <taxon>Eurotiomycetidae</taxon>
        <taxon>Eurotiales</taxon>
        <taxon>Aspergillaceae</taxon>
        <taxon>Penicillium</taxon>
    </lineage>
</organism>
<dbReference type="GO" id="GO:0006351">
    <property type="term" value="P:DNA-templated transcription"/>
    <property type="evidence" value="ECO:0007669"/>
    <property type="project" value="InterPro"/>
</dbReference>
<evidence type="ECO:0000313" key="9">
    <source>
        <dbReference type="EMBL" id="CAG8373265.1"/>
    </source>
</evidence>